<gene>
    <name evidence="2" type="ORF">O1Q84_26460</name>
</gene>
<dbReference type="Proteomes" id="UP001156560">
    <property type="component" value="Plasmid pHLA"/>
</dbReference>
<evidence type="ECO:0000313" key="3">
    <source>
        <dbReference type="Proteomes" id="UP001156560"/>
    </source>
</evidence>
<reference evidence="2" key="1">
    <citation type="submission" date="2022-12" db="EMBL/GenBank/DDBJ databases">
        <title>Vibrio parahaemolyticus become highly virulent by producing novel Tc toxins.</title>
        <authorList>
            <person name="Yang F."/>
            <person name="You Y."/>
            <person name="Lai Q."/>
            <person name="Xu L."/>
            <person name="Li F."/>
        </authorList>
    </citation>
    <scope>NUCLEOTIDE SEQUENCE</scope>
    <source>
        <strain evidence="2">Vp-HL-202005</strain>
        <plasmid evidence="2">pHLA</plasmid>
    </source>
</reference>
<keyword evidence="2" id="KW-0255">Endonuclease</keyword>
<dbReference type="EMBL" id="CP114196">
    <property type="protein sequence ID" value="WAT93663.1"/>
    <property type="molecule type" value="Genomic_DNA"/>
</dbReference>
<accession>A0AA47JN01</accession>
<name>A0AA47JN01_VIBPH</name>
<feature type="region of interest" description="Disordered" evidence="1">
    <location>
        <begin position="1"/>
        <end position="22"/>
    </location>
</feature>
<keyword evidence="2" id="KW-0614">Plasmid</keyword>
<dbReference type="GO" id="GO:0004519">
    <property type="term" value="F:endonuclease activity"/>
    <property type="evidence" value="ECO:0007669"/>
    <property type="project" value="UniProtKB-KW"/>
</dbReference>
<proteinExistence type="predicted"/>
<sequence>MFIGVSRSHQWRLSEPPEPSDDKDFQLKRVEFLSDVDYRCTDCHFRSEKYQHVHHKDGNHKHNEIINFECKCPLCHMCEHLGFVADNKLATLVFCPSLTQEELNAYVRISWVANYLAKIQGPEKCGTTLLRIARDTGLWIELLSATAQQVSQVYKITNIRALAEDFRAMDDKEYSERQLKYPHLRLLFTPDPFSREIEEWSRNQDFFSDFYDPNNWPEIVNNHISSLEG</sequence>
<keyword evidence="2" id="KW-0540">Nuclease</keyword>
<organism evidence="2 3">
    <name type="scientific">Vibrio parahaemolyticus</name>
    <dbReference type="NCBI Taxonomy" id="670"/>
    <lineage>
        <taxon>Bacteria</taxon>
        <taxon>Pseudomonadati</taxon>
        <taxon>Pseudomonadota</taxon>
        <taxon>Gammaproteobacteria</taxon>
        <taxon>Vibrionales</taxon>
        <taxon>Vibrionaceae</taxon>
        <taxon>Vibrio</taxon>
    </lineage>
</organism>
<dbReference type="AlphaFoldDB" id="A0AA47JN01"/>
<dbReference type="RefSeq" id="WP_025634880.1">
    <property type="nucleotide sequence ID" value="NZ_CP114196.1"/>
</dbReference>
<dbReference type="InterPro" id="IPR003615">
    <property type="entry name" value="HNH_nuc"/>
</dbReference>
<evidence type="ECO:0000313" key="2">
    <source>
        <dbReference type="EMBL" id="WAT93663.1"/>
    </source>
</evidence>
<geneLocation type="plasmid" evidence="2 3">
    <name>pHLA</name>
</geneLocation>
<keyword evidence="2" id="KW-0378">Hydrolase</keyword>
<dbReference type="CDD" id="cd00085">
    <property type="entry name" value="HNHc"/>
    <property type="match status" value="1"/>
</dbReference>
<protein>
    <submittedName>
        <fullName evidence="2">HNH endonuclease</fullName>
    </submittedName>
</protein>
<evidence type="ECO:0000256" key="1">
    <source>
        <dbReference type="SAM" id="MobiDB-lite"/>
    </source>
</evidence>